<accession>A0A1I3XK45</accession>
<evidence type="ECO:0000313" key="1">
    <source>
        <dbReference type="EMBL" id="SFK19850.1"/>
    </source>
</evidence>
<keyword evidence="1" id="KW-0808">Transferase</keyword>
<proteinExistence type="predicted"/>
<keyword evidence="2" id="KW-1185">Reference proteome</keyword>
<dbReference type="SUPFAM" id="SSF53756">
    <property type="entry name" value="UDP-Glycosyltransferase/glycogen phosphorylase"/>
    <property type="match status" value="1"/>
</dbReference>
<dbReference type="RefSeq" id="WP_149759587.1">
    <property type="nucleotide sequence ID" value="NZ_BSPE01000008.1"/>
</dbReference>
<evidence type="ECO:0000313" key="2">
    <source>
        <dbReference type="Proteomes" id="UP000323300"/>
    </source>
</evidence>
<name>A0A1I3XK45_9HYPH</name>
<dbReference type="CDD" id="cd03801">
    <property type="entry name" value="GT4_PimA-like"/>
    <property type="match status" value="1"/>
</dbReference>
<dbReference type="GO" id="GO:0016757">
    <property type="term" value="F:glycosyltransferase activity"/>
    <property type="evidence" value="ECO:0007669"/>
    <property type="project" value="TreeGrafter"/>
</dbReference>
<protein>
    <submittedName>
        <fullName evidence="1">Glycosyltransferase involved in cell wall bisynthesis</fullName>
    </submittedName>
</protein>
<dbReference type="AlphaFoldDB" id="A0A1I3XK45"/>
<dbReference type="EMBL" id="FOSL01000003">
    <property type="protein sequence ID" value="SFK19850.1"/>
    <property type="molecule type" value="Genomic_DNA"/>
</dbReference>
<dbReference type="InterPro" id="IPR050194">
    <property type="entry name" value="Glycosyltransferase_grp1"/>
</dbReference>
<dbReference type="PANTHER" id="PTHR45947:SF3">
    <property type="entry name" value="SULFOQUINOVOSYL TRANSFERASE SQD2"/>
    <property type="match status" value="1"/>
</dbReference>
<gene>
    <name evidence="1" type="ORF">SAMN04488498_103308</name>
</gene>
<dbReference type="Gene3D" id="3.40.50.2000">
    <property type="entry name" value="Glycogen Phosphorylase B"/>
    <property type="match status" value="3"/>
</dbReference>
<sequence>MNILVYPHQLIVGGSQINAIELAAAVRDRGHGVIVTAPEGPLVSMIKEFDLEYMPTPVISTYPSPRTALRMIQLVLKRRIDVVHAYEWRPSIEATFGPHLLCNTPVLMTVLSMRVPDFLPRHVPLLVGTRELVSGLERDAALMEPPIDTEKNRSVDRASARARWCFSEEEIVISVVCRMTSELQKLEGVLEAMDAVLSLADRWPVRFLVVGGGEGLAEVREKACWINGRAGRELVLVTDTMLDPRDAYEAADIVLGMGSSALKGMSFSRPLIVQGTDGFWRLLDESSTDVFLHQGWFGHGGGGAADLQEILEGLAGNPGRRTELGRHGRALVEKHFSLDSAAERLSDIYHDLVASRRSLTDRLPSLSRSAVEVAKFRTLMGFRSSKQTVSAWMAR</sequence>
<organism evidence="1 2">
    <name type="scientific">Neomesorhizobium albiziae</name>
    <dbReference type="NCBI Taxonomy" id="335020"/>
    <lineage>
        <taxon>Bacteria</taxon>
        <taxon>Pseudomonadati</taxon>
        <taxon>Pseudomonadota</taxon>
        <taxon>Alphaproteobacteria</taxon>
        <taxon>Hyphomicrobiales</taxon>
        <taxon>Phyllobacteriaceae</taxon>
        <taxon>Neomesorhizobium</taxon>
    </lineage>
</organism>
<dbReference type="Proteomes" id="UP000323300">
    <property type="component" value="Unassembled WGS sequence"/>
</dbReference>
<dbReference type="PANTHER" id="PTHR45947">
    <property type="entry name" value="SULFOQUINOVOSYL TRANSFERASE SQD2"/>
    <property type="match status" value="1"/>
</dbReference>
<dbReference type="OrthoDB" id="3861448at2"/>
<reference evidence="1 2" key="1">
    <citation type="submission" date="2016-10" db="EMBL/GenBank/DDBJ databases">
        <authorList>
            <person name="Varghese N."/>
            <person name="Submissions S."/>
        </authorList>
    </citation>
    <scope>NUCLEOTIDE SEQUENCE [LARGE SCALE GENOMIC DNA]</scope>
    <source>
        <strain evidence="1 2">DSM 21822</strain>
    </source>
</reference>